<name>A0A6J5NP31_9CAUD</name>
<protein>
    <recommendedName>
        <fullName evidence="2">IraD/Gp25-like domain-containing protein</fullName>
    </recommendedName>
</protein>
<evidence type="ECO:0008006" key="2">
    <source>
        <dbReference type="Google" id="ProtNLM"/>
    </source>
</evidence>
<gene>
    <name evidence="1" type="ORF">UFOVP699_242</name>
</gene>
<dbReference type="SUPFAM" id="SSF160719">
    <property type="entry name" value="gpW/gp25-like"/>
    <property type="match status" value="1"/>
</dbReference>
<dbReference type="Gene3D" id="3.10.450.40">
    <property type="match status" value="1"/>
</dbReference>
<accession>A0A6J5NP31</accession>
<organism evidence="1">
    <name type="scientific">uncultured Caudovirales phage</name>
    <dbReference type="NCBI Taxonomy" id="2100421"/>
    <lineage>
        <taxon>Viruses</taxon>
        <taxon>Duplodnaviria</taxon>
        <taxon>Heunggongvirae</taxon>
        <taxon>Uroviricota</taxon>
        <taxon>Caudoviricetes</taxon>
        <taxon>Peduoviridae</taxon>
        <taxon>Maltschvirus</taxon>
        <taxon>Maltschvirus maltsch</taxon>
    </lineage>
</organism>
<proteinExistence type="predicted"/>
<sequence length="125" mass="14549">MASLRDFYFREPGDPRYREDQLEVSDDLESTLQQIRMTLFTNKGEVLGEPDFGVDIDKYLFEFSVDPFSVSLAASEQINKYVGETRKRRITVKPSLYADERSNRDILVLMIDLPELKNPLAVFYD</sequence>
<dbReference type="EMBL" id="LR796670">
    <property type="protein sequence ID" value="CAB4159506.1"/>
    <property type="molecule type" value="Genomic_DNA"/>
</dbReference>
<reference evidence="1" key="1">
    <citation type="submission" date="2020-04" db="EMBL/GenBank/DDBJ databases">
        <authorList>
            <person name="Chiriac C."/>
            <person name="Salcher M."/>
            <person name="Ghai R."/>
            <person name="Kavagutti S V."/>
        </authorList>
    </citation>
    <scope>NUCLEOTIDE SEQUENCE</scope>
</reference>
<evidence type="ECO:0000313" key="1">
    <source>
        <dbReference type="EMBL" id="CAB4159506.1"/>
    </source>
</evidence>